<evidence type="ECO:0000256" key="1">
    <source>
        <dbReference type="SAM" id="MobiDB-lite"/>
    </source>
</evidence>
<protein>
    <submittedName>
        <fullName evidence="2">Uncharacterized protein</fullName>
    </submittedName>
</protein>
<feature type="region of interest" description="Disordered" evidence="1">
    <location>
        <begin position="1318"/>
        <end position="1340"/>
    </location>
</feature>
<reference evidence="2 3" key="1">
    <citation type="journal article" date="2023" name="IScience">
        <title>Expanded male sex-determining region conserved during the evolution of homothallism in the green alga Volvox.</title>
        <authorList>
            <person name="Yamamoto K."/>
            <person name="Matsuzaki R."/>
            <person name="Mahakham W."/>
            <person name="Heman W."/>
            <person name="Sekimoto H."/>
            <person name="Kawachi M."/>
            <person name="Minakuchi Y."/>
            <person name="Toyoda A."/>
            <person name="Nozaki H."/>
        </authorList>
    </citation>
    <scope>NUCLEOTIDE SEQUENCE [LARGE SCALE GENOMIC DNA]</scope>
    <source>
        <strain evidence="2 3">NIES-4468</strain>
    </source>
</reference>
<feature type="region of interest" description="Disordered" evidence="1">
    <location>
        <begin position="810"/>
        <end position="834"/>
    </location>
</feature>
<feature type="compositionally biased region" description="Polar residues" evidence="1">
    <location>
        <begin position="69"/>
        <end position="78"/>
    </location>
</feature>
<feature type="compositionally biased region" description="Pro residues" evidence="1">
    <location>
        <begin position="518"/>
        <end position="527"/>
    </location>
</feature>
<feature type="compositionally biased region" description="Polar residues" evidence="1">
    <location>
        <begin position="393"/>
        <end position="404"/>
    </location>
</feature>
<feature type="region of interest" description="Disordered" evidence="1">
    <location>
        <begin position="963"/>
        <end position="992"/>
    </location>
</feature>
<dbReference type="Proteomes" id="UP001165090">
    <property type="component" value="Unassembled WGS sequence"/>
</dbReference>
<organism evidence="2 3">
    <name type="scientific">Volvox africanus</name>
    <dbReference type="NCBI Taxonomy" id="51714"/>
    <lineage>
        <taxon>Eukaryota</taxon>
        <taxon>Viridiplantae</taxon>
        <taxon>Chlorophyta</taxon>
        <taxon>core chlorophytes</taxon>
        <taxon>Chlorophyceae</taxon>
        <taxon>CS clade</taxon>
        <taxon>Chlamydomonadales</taxon>
        <taxon>Volvocaceae</taxon>
        <taxon>Volvox</taxon>
    </lineage>
</organism>
<feature type="compositionally biased region" description="Basic residues" evidence="1">
    <location>
        <begin position="1667"/>
        <end position="1678"/>
    </location>
</feature>
<feature type="compositionally biased region" description="Low complexity" evidence="1">
    <location>
        <begin position="419"/>
        <end position="430"/>
    </location>
</feature>
<proteinExistence type="predicted"/>
<dbReference type="EMBL" id="BSDZ01000078">
    <property type="protein sequence ID" value="GLI67064.1"/>
    <property type="molecule type" value="Genomic_DNA"/>
</dbReference>
<name>A0ABQ5SBB2_9CHLO</name>
<feature type="compositionally biased region" description="Basic and acidic residues" evidence="1">
    <location>
        <begin position="818"/>
        <end position="829"/>
    </location>
</feature>
<feature type="compositionally biased region" description="Pro residues" evidence="1">
    <location>
        <begin position="581"/>
        <end position="591"/>
    </location>
</feature>
<feature type="region of interest" description="Disordered" evidence="1">
    <location>
        <begin position="1602"/>
        <end position="1694"/>
    </location>
</feature>
<accession>A0ABQ5SBB2</accession>
<keyword evidence="3" id="KW-1185">Reference proteome</keyword>
<comment type="caution">
    <text evidence="2">The sequence shown here is derived from an EMBL/GenBank/DDBJ whole genome shotgun (WGS) entry which is preliminary data.</text>
</comment>
<evidence type="ECO:0000313" key="2">
    <source>
        <dbReference type="EMBL" id="GLI67064.1"/>
    </source>
</evidence>
<feature type="region of interest" description="Disordered" evidence="1">
    <location>
        <begin position="1361"/>
        <end position="1381"/>
    </location>
</feature>
<feature type="compositionally biased region" description="Basic and acidic residues" evidence="1">
    <location>
        <begin position="18"/>
        <end position="34"/>
    </location>
</feature>
<feature type="region of interest" description="Disordered" evidence="1">
    <location>
        <begin position="1"/>
        <end position="626"/>
    </location>
</feature>
<evidence type="ECO:0000313" key="3">
    <source>
        <dbReference type="Proteomes" id="UP001165090"/>
    </source>
</evidence>
<feature type="compositionally biased region" description="Gly residues" evidence="1">
    <location>
        <begin position="353"/>
        <end position="363"/>
    </location>
</feature>
<feature type="compositionally biased region" description="Polar residues" evidence="1">
    <location>
        <begin position="88"/>
        <end position="100"/>
    </location>
</feature>
<feature type="compositionally biased region" description="Pro residues" evidence="1">
    <location>
        <begin position="474"/>
        <end position="485"/>
    </location>
</feature>
<feature type="compositionally biased region" description="Polar residues" evidence="1">
    <location>
        <begin position="607"/>
        <end position="622"/>
    </location>
</feature>
<feature type="compositionally biased region" description="Polar residues" evidence="1">
    <location>
        <begin position="546"/>
        <end position="557"/>
    </location>
</feature>
<feature type="compositionally biased region" description="Acidic residues" evidence="1">
    <location>
        <begin position="105"/>
        <end position="116"/>
    </location>
</feature>
<gene>
    <name evidence="2" type="ORF">VaNZ11_011254</name>
</gene>
<feature type="compositionally biased region" description="Polar residues" evidence="1">
    <location>
        <begin position="1"/>
        <end position="17"/>
    </location>
</feature>
<feature type="compositionally biased region" description="Low complexity" evidence="1">
    <location>
        <begin position="1318"/>
        <end position="1328"/>
    </location>
</feature>
<sequence>MSTAALSVRSNGSSVDMRSSRKFTDDYYNWDRDALPSQHDTLEQEPSGGSLPRTVSREASRAPPRPASVLSNHNTNVSNGGGARSHRSTISETTKNQLVGTVQPWDEEAYGLEPEPDGLTQPELSSRSRRSPVPMAPPTELPDGGRDSPPPLSREGSRLSGRPGSTALSHRSRFSGGGGSRKPSAMGEEEGAGVPDDGPLGLEEDEPFQDRRGALGEDEEDDGGYRAEGEDGSPPRRMLAAETWLGEEDDLGEEAPPLQDGREPFDGEGEEEAAGELPEEHGSYGGYGFPTDPSAMQSDRDSRPGSTGGAPPGMGREDVSGTTSPVPKAPSRDGTRPSARTPSVLSHRSGPSNAGGGAAGGNGSRRQSAVPYELQDLPPEALPWSEPPKYVSRVSSTVSVNDQGVGTPAPPYQEHSRASVRASSAAPSNRSEGHKSAGGRTPVEIPLLPLRDLIAGGGSRPAPTTAAGTEQPAPLTPTAPSPPQTQPSVPVQAPPLPSQPSAPSLAPISQVPEDSSPLPSPSPPPPLAREGSRTSVRPPSVAASGRSFSHKTTSQRSALEIPNQPPVDPDGFGGCVAPRPGGAPPLEPPQPCHDSPRQLGLSRDGSSRVSLRPSSANSSSKTPFARKSATDWHQELIEPLPWSACALTDFRAQLKKTSILMGDPSEDPLTARMDTVFALPPELWPVLPPGAMYCLEASDPRATFGYLQHCDFPDIKVRVNTYFGKWGRHLVDYVVSWQPTPRAEAAWQLADGKQPPLPWEQRQVVAHTTNGEYQYANTRMRFRGPKSAKPDSEVVEYCDAHAVDLLDTKAANETAPRNSDKDREAHLIDPPRPNTWGELARRPLIGNLRSRGGGTYVHHINYDHSSLRTTCGRRVPAGYFFTLIPNASAKTPAVPGHASIRASSVGRSIAGGLRSNGEASSMRIRSANGPIQALLSTFGDSVSSSKWGAYVGGASSLSIGIGGGATGGGSRPSSAGPRRPDSAGRLPQLPSCAGPSELGAIRSAWSSVGGGIGLQREGSRLGAPTSPTLVALASKQRWRTYDVPFNHPIHSTRAQELGAELAVASGRGVRTFSDAAAVLQVSEQELRLPRAFVPGPVVVPTWDDIPRLYAEHMEAARALMPVTELDNYGSSKLHMLIYHLQCAATLEYDRLDAKLLLLPQMARLGRKSAEIDAWLQVIVEHAAYLYDNLEITDRARWRPAPTEHPPMRRSVTFAKATALSNPTSSAWNFPDPLVGTSFATRSALNVAVQNPQPHPSTQLPAAFLSPEEWAAINKIMDTCRHAVLHDHWVRLRPVMTGAAAPGNGSSYGSSRAGSMIAASSDAGATASGEGDRLPGPQDPYAHGSVNRELLDYVKADLDAMSSPDFTPQPPAIAKVPKQRGYRGEGPLPPELVAEMPTVHRPVRCRGADETPLPPEYQTMDLWNVRHKAEQVDLFKAPPDVPSPRDSGALRFSQVSVMRLQAAKGFADTRQAEIRRSMQRANGITVFDDDDVPEYGSDVADDDVASVATSFSINTVDGRPRRRRHPTGPIKKVEPVVPGIACQTAEEDIATPEALHDLEESKSRMMAEAAEARRLLLTGNGGKTREQVLEDALKAAESAIESLKPRPIGATPLSEPDSPNTYTDGKSVDTMDAAWRPFGRGPEYSRSTSFAPVKGPGGGDGKQDQQKRPGHKGGSRSRSGHSGAEGFGKGPEPFSLEKLTAEPSVVSEGEVIQGEVPKTTASSFGGVNIGVGGLVDYETAMARRRAIAGAEVARDRSHFIPKSEVLNLFVTYCNLGGHPDLIEMLTKAVEAPVSTVTVSAVTKAVSAISRNATAGRTDVDSEVTRQRIRGTAWLLGVTWRRITNETYTSFLSRVLGWPGDFTSSLHRTRATQIIARALVRGHDANALTKAPPRH</sequence>